<evidence type="ECO:0000313" key="2">
    <source>
        <dbReference type="EMBL" id="KAF7145947.1"/>
    </source>
</evidence>
<reference evidence="2" key="1">
    <citation type="submission" date="2019-11" db="EMBL/GenBank/DDBJ databases">
        <authorList>
            <person name="Liu Y."/>
            <person name="Hou J."/>
            <person name="Li T.-Q."/>
            <person name="Guan C.-H."/>
            <person name="Wu X."/>
            <person name="Wu H.-Z."/>
            <person name="Ling F."/>
            <person name="Zhang R."/>
            <person name="Shi X.-G."/>
            <person name="Ren J.-P."/>
            <person name="Chen E.-F."/>
            <person name="Sun J.-M."/>
        </authorList>
    </citation>
    <scope>NUCLEOTIDE SEQUENCE</scope>
    <source>
        <strain evidence="2">Adult_tree_wgs_1</strain>
        <tissue evidence="2">Leaves</tissue>
    </source>
</reference>
<feature type="region of interest" description="Disordered" evidence="1">
    <location>
        <begin position="155"/>
        <end position="203"/>
    </location>
</feature>
<gene>
    <name evidence="2" type="ORF">RHSIM_Rhsim04G0028100</name>
</gene>
<dbReference type="AlphaFoldDB" id="A0A834LSX3"/>
<accession>A0A834LSX3</accession>
<evidence type="ECO:0000256" key="1">
    <source>
        <dbReference type="SAM" id="MobiDB-lite"/>
    </source>
</evidence>
<feature type="compositionally biased region" description="Basic and acidic residues" evidence="1">
    <location>
        <begin position="99"/>
        <end position="108"/>
    </location>
</feature>
<proteinExistence type="predicted"/>
<protein>
    <submittedName>
        <fullName evidence="2">Uncharacterized protein</fullName>
    </submittedName>
</protein>
<keyword evidence="3" id="KW-1185">Reference proteome</keyword>
<comment type="caution">
    <text evidence="2">The sequence shown here is derived from an EMBL/GenBank/DDBJ whole genome shotgun (WGS) entry which is preliminary data.</text>
</comment>
<organism evidence="2 3">
    <name type="scientific">Rhododendron simsii</name>
    <name type="common">Sims's rhododendron</name>
    <dbReference type="NCBI Taxonomy" id="118357"/>
    <lineage>
        <taxon>Eukaryota</taxon>
        <taxon>Viridiplantae</taxon>
        <taxon>Streptophyta</taxon>
        <taxon>Embryophyta</taxon>
        <taxon>Tracheophyta</taxon>
        <taxon>Spermatophyta</taxon>
        <taxon>Magnoliopsida</taxon>
        <taxon>eudicotyledons</taxon>
        <taxon>Gunneridae</taxon>
        <taxon>Pentapetalae</taxon>
        <taxon>asterids</taxon>
        <taxon>Ericales</taxon>
        <taxon>Ericaceae</taxon>
        <taxon>Ericoideae</taxon>
        <taxon>Rhodoreae</taxon>
        <taxon>Rhododendron</taxon>
    </lineage>
</organism>
<evidence type="ECO:0000313" key="3">
    <source>
        <dbReference type="Proteomes" id="UP000626092"/>
    </source>
</evidence>
<sequence>MMNRWLYEAATKGNVSCLSGIDRTNITQEEAMRIQDGIFLKRTQHGGNNILHIAARAGRDNFVAEALRRFPFLSNQVNSQDDDTATAVESGRNSRSSRRQRDVEEGLVDHQLEQGTIQDKVATVENETNSSNISRRQRDVKEGLLDDQLEQATAVENETNLKDIATAPENETKSSSSRRQRDAEEVLVDRQLIHGTTAPHMRP</sequence>
<feature type="compositionally biased region" description="Basic and acidic residues" evidence="1">
    <location>
        <begin position="179"/>
        <end position="192"/>
    </location>
</feature>
<dbReference type="EMBL" id="WJXA01000004">
    <property type="protein sequence ID" value="KAF7145947.1"/>
    <property type="molecule type" value="Genomic_DNA"/>
</dbReference>
<feature type="region of interest" description="Disordered" evidence="1">
    <location>
        <begin position="77"/>
        <end position="108"/>
    </location>
</feature>
<dbReference type="OrthoDB" id="1847170at2759"/>
<name>A0A834LSX3_RHOSS</name>
<dbReference type="Proteomes" id="UP000626092">
    <property type="component" value="Unassembled WGS sequence"/>
</dbReference>